<feature type="repeat" description="ANK" evidence="3">
    <location>
        <begin position="1108"/>
        <end position="1140"/>
    </location>
</feature>
<feature type="repeat" description="ANK" evidence="3">
    <location>
        <begin position="1175"/>
        <end position="1214"/>
    </location>
</feature>
<dbReference type="InterPro" id="IPR036770">
    <property type="entry name" value="Ankyrin_rpt-contain_sf"/>
</dbReference>
<dbReference type="SUPFAM" id="SSF53474">
    <property type="entry name" value="alpha/beta-Hydrolases"/>
    <property type="match status" value="1"/>
</dbReference>
<dbReference type="Gene3D" id="3.40.50.300">
    <property type="entry name" value="P-loop containing nucleotide triphosphate hydrolases"/>
    <property type="match status" value="1"/>
</dbReference>
<feature type="repeat" description="ANK" evidence="3">
    <location>
        <begin position="1141"/>
        <end position="1174"/>
    </location>
</feature>
<dbReference type="Pfam" id="PF24883">
    <property type="entry name" value="NPHP3_N"/>
    <property type="match status" value="1"/>
</dbReference>
<dbReference type="CDD" id="cd00267">
    <property type="entry name" value="ABC_ATPase"/>
    <property type="match status" value="1"/>
</dbReference>
<dbReference type="PANTHER" id="PTHR24198:SF165">
    <property type="entry name" value="ANKYRIN REPEAT-CONTAINING PROTEIN-RELATED"/>
    <property type="match status" value="1"/>
</dbReference>
<gene>
    <name evidence="5" type="ORF">QBC34DRAFT_97915</name>
</gene>
<keyword evidence="6" id="KW-1185">Reference proteome</keyword>
<reference evidence="5" key="2">
    <citation type="submission" date="2023-05" db="EMBL/GenBank/DDBJ databases">
        <authorList>
            <consortium name="Lawrence Berkeley National Laboratory"/>
            <person name="Steindorff A."/>
            <person name="Hensen N."/>
            <person name="Bonometti L."/>
            <person name="Westerberg I."/>
            <person name="Brannstrom I.O."/>
            <person name="Guillou S."/>
            <person name="Cros-Aarteil S."/>
            <person name="Calhoun S."/>
            <person name="Haridas S."/>
            <person name="Kuo A."/>
            <person name="Mondo S."/>
            <person name="Pangilinan J."/>
            <person name="Riley R."/>
            <person name="Labutti K."/>
            <person name="Andreopoulos B."/>
            <person name="Lipzen A."/>
            <person name="Chen C."/>
            <person name="Yanf M."/>
            <person name="Daum C."/>
            <person name="Ng V."/>
            <person name="Clum A."/>
            <person name="Ohm R."/>
            <person name="Martin F."/>
            <person name="Silar P."/>
            <person name="Natvig D."/>
            <person name="Lalanne C."/>
            <person name="Gautier V."/>
            <person name="Ament-Velasquez S.L."/>
            <person name="Kruys A."/>
            <person name="Hutchinson M.I."/>
            <person name="Powell A.J."/>
            <person name="Barry K."/>
            <person name="Miller A.N."/>
            <person name="Grigoriev I.V."/>
            <person name="Debuchy R."/>
            <person name="Gladieux P."/>
            <person name="Thoren M.H."/>
            <person name="Johannesson H."/>
        </authorList>
    </citation>
    <scope>NUCLEOTIDE SEQUENCE</scope>
    <source>
        <strain evidence="5">PSN243</strain>
    </source>
</reference>
<evidence type="ECO:0000256" key="1">
    <source>
        <dbReference type="ARBA" id="ARBA00022737"/>
    </source>
</evidence>
<sequence length="1245" mass="138360">MSGVSQPNSGTVYRVRGVPLGWDGHHLSSFITNHPAIAPEPRVHSLAVEIHGRSKTATLTFTHSISWPDTHQASSAAGGTYRIALPKPLGDHLIPDQYLIFDTDFHGVTTLSAPPTESDGVDIIAISGIGGHAFGSFKERGGHHMWLRDAVPGDLRWGGVEHPIARIMIYGFSSRMANSRSVQSLEDLSNSFRDSLLPLSTETNHRPIIFIAHSLGGLIVKQMLISLSKSKDNSDDHLRIFQRASGVLFFGVPHDGIDIASFVMMVGDGPNRSLVESLSRENSQVLDIQRREFQSVFKKGHACEIVCFYETEQSPTASKGEDGVWRMLGPKTTLVSKASATHCGPSEGSPEYICAIPLNHSDMVKFGPEDPNYRIVLSRLKVIAKLSLDKYRGTSQEHIQACLRSLAFPEMDNRFKDIDAPTSGTCEWLLRHLEYVRWKASHNSLLWIRGKPGSGKSTLLRHLLGNAPPTGHRLESRPLILSYFFHARGNELQKTSIGFFRTIAHQLLCEAPFTLTDLVVLFQQRCQEIGSPGADWEWHVRDLEGPVISSIRKVLEKRTVQLFVDALDEAGEEAAVELVGIFKSWLQSGAPITTSKWQICFSCRHCPILDVDHYGTCTIYTERENSEDISTYVKTRGLTMPAPIRQTIIDRASGVFMWALLTVSQALTLSRQGFGWGSIQHKVNATPKELGELYRNIIRDVVGKNGRVSLRLFKYLIFSVRPLTLEEMRWALILSDDHQLQVGCVERWRQAEDYDSDMEKRIRGLSGGLAEVTEAFPPVIQFIHQSVSDYLNDEGLWILSGLPVLGPSDPNRVTIETIENMTHFDLAAACLTYLGSLSQLSNRKHAQPPINDRAPRAVDELEFGEYAIMAWPLHMERMTDRCVMRDFLLFIRWPSTACSELWSRAIERRRPQPELDREWCQEGATLLHCLSAKGLDIYLEVALQLVEHAVRAIKVNEADRNGVTALHLAAVVGRPKVVRLLLTQGANPNAYSFCGGLTPLHHAAQEGHKDVARLLLDGGASVNVLNEEGETPLVSACRYNSIGFAQLLQRQTDNAQTDVAKLLLERGANVRLYGREPALFLAVMKGDVNLTRRLLLYGSDNNDRAQATWSTPLHVACRSGEERITRLLLDHGADPNVMDVDHNTPLHFAISSRLGGSTTRMLLEAGANANAQNRAGKTPLHRIVERACVLPVSWDCCDIRLLLEHGADVGLANHDRKTALIMAISGGLREIVELLSQAEGSPMTW</sequence>
<dbReference type="Gene3D" id="1.25.40.20">
    <property type="entry name" value="Ankyrin repeat-containing domain"/>
    <property type="match status" value="3"/>
</dbReference>
<feature type="repeat" description="ANK" evidence="3">
    <location>
        <begin position="995"/>
        <end position="1027"/>
    </location>
</feature>
<keyword evidence="2 3" id="KW-0040">ANK repeat</keyword>
<dbReference type="SMART" id="SM00248">
    <property type="entry name" value="ANK"/>
    <property type="match status" value="9"/>
</dbReference>
<reference evidence="5" key="1">
    <citation type="journal article" date="2023" name="Mol. Phylogenet. Evol.">
        <title>Genome-scale phylogeny and comparative genomics of the fungal order Sordariales.</title>
        <authorList>
            <person name="Hensen N."/>
            <person name="Bonometti L."/>
            <person name="Westerberg I."/>
            <person name="Brannstrom I.O."/>
            <person name="Guillou S."/>
            <person name="Cros-Aarteil S."/>
            <person name="Calhoun S."/>
            <person name="Haridas S."/>
            <person name="Kuo A."/>
            <person name="Mondo S."/>
            <person name="Pangilinan J."/>
            <person name="Riley R."/>
            <person name="LaButti K."/>
            <person name="Andreopoulos B."/>
            <person name="Lipzen A."/>
            <person name="Chen C."/>
            <person name="Yan M."/>
            <person name="Daum C."/>
            <person name="Ng V."/>
            <person name="Clum A."/>
            <person name="Steindorff A."/>
            <person name="Ohm R.A."/>
            <person name="Martin F."/>
            <person name="Silar P."/>
            <person name="Natvig D.O."/>
            <person name="Lalanne C."/>
            <person name="Gautier V."/>
            <person name="Ament-Velasquez S.L."/>
            <person name="Kruys A."/>
            <person name="Hutchinson M.I."/>
            <person name="Powell A.J."/>
            <person name="Barry K."/>
            <person name="Miller A.N."/>
            <person name="Grigoriev I.V."/>
            <person name="Debuchy R."/>
            <person name="Gladieux P."/>
            <person name="Hiltunen Thoren M."/>
            <person name="Johannesson H."/>
        </authorList>
    </citation>
    <scope>NUCLEOTIDE SEQUENCE</scope>
    <source>
        <strain evidence="5">PSN243</strain>
    </source>
</reference>
<proteinExistence type="predicted"/>
<dbReference type="PROSITE" id="PS50088">
    <property type="entry name" value="ANK_REPEAT"/>
    <property type="match status" value="5"/>
</dbReference>
<evidence type="ECO:0000313" key="6">
    <source>
        <dbReference type="Proteomes" id="UP001321760"/>
    </source>
</evidence>
<dbReference type="InterPro" id="IPR027417">
    <property type="entry name" value="P-loop_NTPase"/>
</dbReference>
<feature type="repeat" description="ANK" evidence="3">
    <location>
        <begin position="961"/>
        <end position="993"/>
    </location>
</feature>
<evidence type="ECO:0000313" key="5">
    <source>
        <dbReference type="EMBL" id="KAK4449085.1"/>
    </source>
</evidence>
<evidence type="ECO:0000256" key="2">
    <source>
        <dbReference type="ARBA" id="ARBA00023043"/>
    </source>
</evidence>
<feature type="domain" description="Nephrocystin 3-like N-terminal" evidence="4">
    <location>
        <begin position="424"/>
        <end position="604"/>
    </location>
</feature>
<evidence type="ECO:0000256" key="3">
    <source>
        <dbReference type="PROSITE-ProRule" id="PRU00023"/>
    </source>
</evidence>
<dbReference type="Pfam" id="PF12796">
    <property type="entry name" value="Ank_2"/>
    <property type="match status" value="3"/>
</dbReference>
<dbReference type="InterPro" id="IPR029058">
    <property type="entry name" value="AB_hydrolase_fold"/>
</dbReference>
<dbReference type="Proteomes" id="UP001321760">
    <property type="component" value="Unassembled WGS sequence"/>
</dbReference>
<dbReference type="PROSITE" id="PS50297">
    <property type="entry name" value="ANK_REP_REGION"/>
    <property type="match status" value="4"/>
</dbReference>
<protein>
    <recommendedName>
        <fullName evidence="4">Nephrocystin 3-like N-terminal domain-containing protein</fullName>
    </recommendedName>
</protein>
<dbReference type="SUPFAM" id="SSF52540">
    <property type="entry name" value="P-loop containing nucleoside triphosphate hydrolases"/>
    <property type="match status" value="1"/>
</dbReference>
<name>A0AAV9GM79_9PEZI</name>
<evidence type="ECO:0000259" key="4">
    <source>
        <dbReference type="Pfam" id="PF24883"/>
    </source>
</evidence>
<accession>A0AAV9GM79</accession>
<dbReference type="InterPro" id="IPR056884">
    <property type="entry name" value="NPHP3-like_N"/>
</dbReference>
<dbReference type="SUPFAM" id="SSF48403">
    <property type="entry name" value="Ankyrin repeat"/>
    <property type="match status" value="1"/>
</dbReference>
<organism evidence="5 6">
    <name type="scientific">Podospora aff. communis PSN243</name>
    <dbReference type="NCBI Taxonomy" id="3040156"/>
    <lineage>
        <taxon>Eukaryota</taxon>
        <taxon>Fungi</taxon>
        <taxon>Dikarya</taxon>
        <taxon>Ascomycota</taxon>
        <taxon>Pezizomycotina</taxon>
        <taxon>Sordariomycetes</taxon>
        <taxon>Sordariomycetidae</taxon>
        <taxon>Sordariales</taxon>
        <taxon>Podosporaceae</taxon>
        <taxon>Podospora</taxon>
    </lineage>
</organism>
<dbReference type="Gene3D" id="3.40.50.1820">
    <property type="entry name" value="alpha/beta hydrolase"/>
    <property type="match status" value="1"/>
</dbReference>
<dbReference type="PANTHER" id="PTHR24198">
    <property type="entry name" value="ANKYRIN REPEAT AND PROTEIN KINASE DOMAIN-CONTAINING PROTEIN"/>
    <property type="match status" value="1"/>
</dbReference>
<dbReference type="InterPro" id="IPR002110">
    <property type="entry name" value="Ankyrin_rpt"/>
</dbReference>
<dbReference type="EMBL" id="MU865939">
    <property type="protein sequence ID" value="KAK4449085.1"/>
    <property type="molecule type" value="Genomic_DNA"/>
</dbReference>
<keyword evidence="1" id="KW-0677">Repeat</keyword>
<dbReference type="AlphaFoldDB" id="A0AAV9GM79"/>
<comment type="caution">
    <text evidence="5">The sequence shown here is derived from an EMBL/GenBank/DDBJ whole genome shotgun (WGS) entry which is preliminary data.</text>
</comment>
<dbReference type="PRINTS" id="PR01415">
    <property type="entry name" value="ANKYRIN"/>
</dbReference>